<feature type="chain" id="PRO_5045401558" description="DUF1120 domain-containing protein" evidence="1">
    <location>
        <begin position="22"/>
        <end position="219"/>
    </location>
</feature>
<keyword evidence="1" id="KW-0732">Signal</keyword>
<evidence type="ECO:0008006" key="4">
    <source>
        <dbReference type="Google" id="ProtNLM"/>
    </source>
</evidence>
<keyword evidence="3" id="KW-1185">Reference proteome</keyword>
<protein>
    <recommendedName>
        <fullName evidence="4">DUF1120 domain-containing protein</fullName>
    </recommendedName>
</protein>
<accession>A0ABQ3LGZ8</accession>
<reference evidence="3" key="1">
    <citation type="journal article" date="2019" name="Int. J. Syst. Evol. Microbiol.">
        <title>The Global Catalogue of Microorganisms (GCM) 10K type strain sequencing project: providing services to taxonomists for standard genome sequencing and annotation.</title>
        <authorList>
            <consortium name="The Broad Institute Genomics Platform"/>
            <consortium name="The Broad Institute Genome Sequencing Center for Infectious Disease"/>
            <person name="Wu L."/>
            <person name="Ma J."/>
        </authorList>
    </citation>
    <scope>NUCLEOTIDE SEQUENCE [LARGE SCALE GENOMIC DNA]</scope>
    <source>
        <strain evidence="3">CGMCC 1.8957</strain>
    </source>
</reference>
<dbReference type="Proteomes" id="UP000652430">
    <property type="component" value="Unassembled WGS sequence"/>
</dbReference>
<feature type="signal peptide" evidence="1">
    <location>
        <begin position="1"/>
        <end position="21"/>
    </location>
</feature>
<organism evidence="2 3">
    <name type="scientific">Sphingomonas glacialis</name>
    <dbReference type="NCBI Taxonomy" id="658225"/>
    <lineage>
        <taxon>Bacteria</taxon>
        <taxon>Pseudomonadati</taxon>
        <taxon>Pseudomonadota</taxon>
        <taxon>Alphaproteobacteria</taxon>
        <taxon>Sphingomonadales</taxon>
        <taxon>Sphingomonadaceae</taxon>
        <taxon>Sphingomonas</taxon>
    </lineage>
</organism>
<dbReference type="EMBL" id="BNAQ01000002">
    <property type="protein sequence ID" value="GHH15280.1"/>
    <property type="molecule type" value="Genomic_DNA"/>
</dbReference>
<gene>
    <name evidence="2" type="ORF">GCM10008023_17890</name>
</gene>
<sequence length="219" mass="21806">MKTITILATAAVAAIATPAFAQDSNNHDVTLTVQGTTPPKCNIAADDSTIILTGYDLTDGQGKVRADVDQKVATALSGLQLKAWCNGARNGVAVSRSALITGNGNAANGFNQAIVYDLNVLIEGATRDGAAFFDGTSDGPANGPGIGAGSGIAVPAFGPTGQGSKISFVTEPGTSVAAVSNGQGGAEVSRAAFNGFENNAARMVAGTYSGTVTLTLTPN</sequence>
<dbReference type="RefSeq" id="WP_189675950.1">
    <property type="nucleotide sequence ID" value="NZ_BNAQ01000002.1"/>
</dbReference>
<evidence type="ECO:0000256" key="1">
    <source>
        <dbReference type="SAM" id="SignalP"/>
    </source>
</evidence>
<proteinExistence type="predicted"/>
<evidence type="ECO:0000313" key="2">
    <source>
        <dbReference type="EMBL" id="GHH15280.1"/>
    </source>
</evidence>
<name>A0ABQ3LGZ8_9SPHN</name>
<evidence type="ECO:0000313" key="3">
    <source>
        <dbReference type="Proteomes" id="UP000652430"/>
    </source>
</evidence>
<comment type="caution">
    <text evidence="2">The sequence shown here is derived from an EMBL/GenBank/DDBJ whole genome shotgun (WGS) entry which is preliminary data.</text>
</comment>